<dbReference type="InterPro" id="IPR032710">
    <property type="entry name" value="NTF2-like_dom_sf"/>
</dbReference>
<evidence type="ECO:0000313" key="2">
    <source>
        <dbReference type="EMBL" id="HDP78088.1"/>
    </source>
</evidence>
<evidence type="ECO:0000259" key="1">
    <source>
        <dbReference type="Pfam" id="PF13474"/>
    </source>
</evidence>
<name>A0A7C1H9S5_9BACT</name>
<feature type="domain" description="SnoaL-like" evidence="1">
    <location>
        <begin position="5"/>
        <end position="117"/>
    </location>
</feature>
<dbReference type="Pfam" id="PF13474">
    <property type="entry name" value="SnoaL_3"/>
    <property type="match status" value="1"/>
</dbReference>
<accession>A0A7C1H9S5</accession>
<dbReference type="InterPro" id="IPR037401">
    <property type="entry name" value="SnoaL-like"/>
</dbReference>
<dbReference type="Proteomes" id="UP000886198">
    <property type="component" value="Unassembled WGS sequence"/>
</dbReference>
<proteinExistence type="predicted"/>
<comment type="caution">
    <text evidence="2">The sequence shown here is derived from an EMBL/GenBank/DDBJ whole genome shotgun (WGS) entry which is preliminary data.</text>
</comment>
<dbReference type="Gene3D" id="3.10.450.50">
    <property type="match status" value="1"/>
</dbReference>
<reference evidence="2" key="1">
    <citation type="journal article" date="2020" name="mSystems">
        <title>Genome- and Community-Level Interaction Insights into Carbon Utilization and Element Cycling Functions of Hydrothermarchaeota in Hydrothermal Sediment.</title>
        <authorList>
            <person name="Zhou Z."/>
            <person name="Liu Y."/>
            <person name="Xu W."/>
            <person name="Pan J."/>
            <person name="Luo Z.H."/>
            <person name="Li M."/>
        </authorList>
    </citation>
    <scope>NUCLEOTIDE SEQUENCE [LARGE SCALE GENOMIC DNA]</scope>
    <source>
        <strain evidence="2">SpSt-1179</strain>
    </source>
</reference>
<gene>
    <name evidence="2" type="ORF">ENN47_07885</name>
</gene>
<protein>
    <submittedName>
        <fullName evidence="2">DUF4440 domain-containing protein</fullName>
    </submittedName>
</protein>
<organism evidence="2">
    <name type="scientific">Mesotoga infera</name>
    <dbReference type="NCBI Taxonomy" id="1236046"/>
    <lineage>
        <taxon>Bacteria</taxon>
        <taxon>Thermotogati</taxon>
        <taxon>Thermotogota</taxon>
        <taxon>Thermotogae</taxon>
        <taxon>Kosmotogales</taxon>
        <taxon>Kosmotogaceae</taxon>
        <taxon>Mesotoga</taxon>
    </lineage>
</organism>
<sequence>MSAKDVLKAFFEGYRSQDFDSLRALCSKEITYINPEGLVSVGIDEFLDLLKKEFDSFGVLFEPVSWEVTVEKPSLCSISWKRGISFARKAALRRVEVFGSALLMKADGGWQLLHFQQAIAGSFAKLFRAKK</sequence>
<dbReference type="SUPFAM" id="SSF54427">
    <property type="entry name" value="NTF2-like"/>
    <property type="match status" value="1"/>
</dbReference>
<dbReference type="EMBL" id="DSBT01000225">
    <property type="protein sequence ID" value="HDP78088.1"/>
    <property type="molecule type" value="Genomic_DNA"/>
</dbReference>
<dbReference type="AlphaFoldDB" id="A0A7C1H9S5"/>